<dbReference type="GO" id="GO:0016813">
    <property type="term" value="F:hydrolase activity, acting on carbon-nitrogen (but not peptide) bonds, in linear amidines"/>
    <property type="evidence" value="ECO:0007669"/>
    <property type="project" value="InterPro"/>
</dbReference>
<dbReference type="CDD" id="cd03884">
    <property type="entry name" value="M20_bAS"/>
    <property type="match status" value="1"/>
</dbReference>
<organism evidence="6 7">
    <name type="scientific">Paratissierella segnis</name>
    <dbReference type="NCBI Taxonomy" id="2763679"/>
    <lineage>
        <taxon>Bacteria</taxon>
        <taxon>Bacillati</taxon>
        <taxon>Bacillota</taxon>
        <taxon>Tissierellia</taxon>
        <taxon>Tissierellales</taxon>
        <taxon>Tissierellaceae</taxon>
        <taxon>Paratissierella</taxon>
    </lineage>
</organism>
<evidence type="ECO:0000256" key="3">
    <source>
        <dbReference type="PIRSR" id="PIRSR001235-1"/>
    </source>
</evidence>
<dbReference type="Pfam" id="PF01546">
    <property type="entry name" value="Peptidase_M20"/>
    <property type="match status" value="1"/>
</dbReference>
<keyword evidence="2" id="KW-0378">Hydrolase</keyword>
<comment type="caution">
    <text evidence="6">The sequence shown here is derived from an EMBL/GenBank/DDBJ whole genome shotgun (WGS) entry which is preliminary data.</text>
</comment>
<dbReference type="InterPro" id="IPR011650">
    <property type="entry name" value="Peptidase_M20_dimer"/>
</dbReference>
<dbReference type="InterPro" id="IPR002933">
    <property type="entry name" value="Peptidase_M20"/>
</dbReference>
<feature type="binding site" evidence="3">
    <location>
        <position position="123"/>
    </location>
    <ligand>
        <name>Zn(2+)</name>
        <dbReference type="ChEBI" id="CHEBI:29105"/>
        <label>2</label>
    </ligand>
</feature>
<evidence type="ECO:0000259" key="5">
    <source>
        <dbReference type="Pfam" id="PF07687"/>
    </source>
</evidence>
<dbReference type="Gene3D" id="3.30.70.360">
    <property type="match status" value="1"/>
</dbReference>
<comment type="cofactor">
    <cofactor evidence="3">
        <name>Zn(2+)</name>
        <dbReference type="ChEBI" id="CHEBI:29105"/>
    </cofactor>
    <text evidence="3">Binds 2 Zn(2+) ions per subunit.</text>
</comment>
<dbReference type="PIRSF" id="PIRSF001235">
    <property type="entry name" value="Amidase_carbamoylase"/>
    <property type="match status" value="1"/>
</dbReference>
<dbReference type="RefSeq" id="WP_262428677.1">
    <property type="nucleotide sequence ID" value="NZ_JACRTG010000008.1"/>
</dbReference>
<feature type="domain" description="Peptidase M20 dimerisation" evidence="5">
    <location>
        <begin position="205"/>
        <end position="306"/>
    </location>
</feature>
<feature type="binding site" evidence="4">
    <location>
        <position position="282"/>
    </location>
    <ligand>
        <name>allantoate</name>
        <dbReference type="ChEBI" id="CHEBI:17536"/>
    </ligand>
</feature>
<feature type="binding site" evidence="3">
    <location>
        <position position="79"/>
    </location>
    <ligand>
        <name>Zn(2+)</name>
        <dbReference type="ChEBI" id="CHEBI:29105"/>
        <label>1</label>
    </ligand>
</feature>
<dbReference type="SUPFAM" id="SSF55031">
    <property type="entry name" value="Bacterial exopeptidase dimerisation domain"/>
    <property type="match status" value="1"/>
</dbReference>
<sequence length="403" mass="44470">MELEKSTDYLNYIMKRFYHIGADKNGGVTRLAYTVDEDKMHEELSRIGLEEGYIVTADEVGNTFLSLGDYEEYYLVGSHLDSVVNGGRYDGVLGVAVGLLLIKIIKEEKLNIPLKVVAFRCEESSNFMKSTLGSELITNGVNPKYFQVLKSKKGEKLEDIFANRGYNESPEKIKGVKNYLELHIEQGRILESESLRIGVVSAIAGNIRLQVKIRGLAEHSGATPMNLRQDALCGAAEIILGIEKIGQGDFTSNAVTTVGVIDNFPNSINVIPGEVIFSIDIRDGDNSVMEDIRIKIERLINEVCKKRNLSCDIQFISSTEAVKLDVNLIKELSSIAENLGIEHKIMPSGAGHDAMKLANITKTGMIFIPCKEGISHNPEEEARTDDAALGAKIILEYLKGDQQ</sequence>
<dbReference type="Pfam" id="PF07687">
    <property type="entry name" value="M20_dimer"/>
    <property type="match status" value="1"/>
</dbReference>
<evidence type="ECO:0000313" key="7">
    <source>
        <dbReference type="Proteomes" id="UP000601171"/>
    </source>
</evidence>
<dbReference type="NCBIfam" id="TIGR01879">
    <property type="entry name" value="hydantase"/>
    <property type="match status" value="1"/>
</dbReference>
<evidence type="ECO:0000313" key="6">
    <source>
        <dbReference type="EMBL" id="MBC8587206.1"/>
    </source>
</evidence>
<keyword evidence="7" id="KW-1185">Reference proteome</keyword>
<evidence type="ECO:0000256" key="2">
    <source>
        <dbReference type="ARBA" id="ARBA00022801"/>
    </source>
</evidence>
<feature type="binding site" evidence="4">
    <location>
        <position position="208"/>
    </location>
    <ligand>
        <name>allantoate</name>
        <dbReference type="ChEBI" id="CHEBI:17536"/>
    </ligand>
</feature>
<evidence type="ECO:0000256" key="4">
    <source>
        <dbReference type="PIRSR" id="PIRSR001235-2"/>
    </source>
</evidence>
<dbReference type="EMBL" id="JACRTG010000008">
    <property type="protein sequence ID" value="MBC8587206.1"/>
    <property type="molecule type" value="Genomic_DNA"/>
</dbReference>
<reference evidence="6" key="1">
    <citation type="submission" date="2020-08" db="EMBL/GenBank/DDBJ databases">
        <title>Genome public.</title>
        <authorList>
            <person name="Liu C."/>
            <person name="Sun Q."/>
        </authorList>
    </citation>
    <scope>NUCLEOTIDE SEQUENCE</scope>
    <source>
        <strain evidence="6">BX21</strain>
    </source>
</reference>
<feature type="binding site" evidence="3">
    <location>
        <position position="90"/>
    </location>
    <ligand>
        <name>Zn(2+)</name>
        <dbReference type="ChEBI" id="CHEBI:29105"/>
        <label>1</label>
    </ligand>
</feature>
<feature type="binding site" evidence="3">
    <location>
        <position position="183"/>
    </location>
    <ligand>
        <name>Zn(2+)</name>
        <dbReference type="ChEBI" id="CHEBI:29105"/>
        <label>1</label>
    </ligand>
</feature>
<gene>
    <name evidence="6" type="ORF">H8707_02980</name>
</gene>
<dbReference type="InterPro" id="IPR036264">
    <property type="entry name" value="Bact_exopeptidase_dim_dom"/>
</dbReference>
<accession>A0A926IJA1</accession>
<proteinExistence type="inferred from homology"/>
<dbReference type="Proteomes" id="UP000601171">
    <property type="component" value="Unassembled WGS sequence"/>
</dbReference>
<protein>
    <submittedName>
        <fullName evidence="6">M20 family metallo-hydrolase</fullName>
    </submittedName>
</protein>
<feature type="binding site" evidence="4">
    <location>
        <position position="269"/>
    </location>
    <ligand>
        <name>allantoate</name>
        <dbReference type="ChEBI" id="CHEBI:17536"/>
    </ligand>
</feature>
<dbReference type="Gene3D" id="3.40.630.10">
    <property type="entry name" value="Zn peptidases"/>
    <property type="match status" value="1"/>
</dbReference>
<keyword evidence="3" id="KW-0479">Metal-binding</keyword>
<comment type="similarity">
    <text evidence="1">Belongs to the peptidase M20 family.</text>
</comment>
<dbReference type="SUPFAM" id="SSF53187">
    <property type="entry name" value="Zn-dependent exopeptidases"/>
    <property type="match status" value="1"/>
</dbReference>
<dbReference type="PANTHER" id="PTHR32494:SF5">
    <property type="entry name" value="ALLANTOATE AMIDOHYDROLASE"/>
    <property type="match status" value="1"/>
</dbReference>
<name>A0A926IJA1_9FIRM</name>
<dbReference type="GO" id="GO:0046872">
    <property type="term" value="F:metal ion binding"/>
    <property type="evidence" value="ECO:0007669"/>
    <property type="project" value="UniProtKB-KW"/>
</dbReference>
<dbReference type="PANTHER" id="PTHR32494">
    <property type="entry name" value="ALLANTOATE DEIMINASE-RELATED"/>
    <property type="match status" value="1"/>
</dbReference>
<feature type="binding site" evidence="3">
    <location>
        <position position="90"/>
    </location>
    <ligand>
        <name>Zn(2+)</name>
        <dbReference type="ChEBI" id="CHEBI:29105"/>
        <label>2</label>
    </ligand>
</feature>
<dbReference type="AlphaFoldDB" id="A0A926IJA1"/>
<evidence type="ECO:0000256" key="1">
    <source>
        <dbReference type="ARBA" id="ARBA00006153"/>
    </source>
</evidence>
<dbReference type="InterPro" id="IPR010158">
    <property type="entry name" value="Amidase_Cbmase"/>
</dbReference>
<keyword evidence="3" id="KW-0862">Zinc</keyword>
<feature type="binding site" evidence="3">
    <location>
        <position position="376"/>
    </location>
    <ligand>
        <name>Zn(2+)</name>
        <dbReference type="ChEBI" id="CHEBI:29105"/>
        <label>2</label>
    </ligand>
</feature>